<organism evidence="4 5">
    <name type="scientific">Geosmithia morbida</name>
    <dbReference type="NCBI Taxonomy" id="1094350"/>
    <lineage>
        <taxon>Eukaryota</taxon>
        <taxon>Fungi</taxon>
        <taxon>Dikarya</taxon>
        <taxon>Ascomycota</taxon>
        <taxon>Pezizomycotina</taxon>
        <taxon>Sordariomycetes</taxon>
        <taxon>Hypocreomycetidae</taxon>
        <taxon>Hypocreales</taxon>
        <taxon>Bionectriaceae</taxon>
        <taxon>Geosmithia</taxon>
    </lineage>
</organism>
<feature type="chain" id="PRO_5040390398" description="DUF7514 domain-containing protein" evidence="2">
    <location>
        <begin position="25"/>
        <end position="538"/>
    </location>
</feature>
<protein>
    <recommendedName>
        <fullName evidence="3">DUF7514 domain-containing protein</fullName>
    </recommendedName>
</protein>
<feature type="domain" description="DUF7514" evidence="3">
    <location>
        <begin position="67"/>
        <end position="242"/>
    </location>
</feature>
<dbReference type="InterPro" id="IPR055936">
    <property type="entry name" value="DUF7514"/>
</dbReference>
<feature type="compositionally biased region" description="Basic and acidic residues" evidence="1">
    <location>
        <begin position="469"/>
        <end position="485"/>
    </location>
</feature>
<name>A0A9P4YRV4_9HYPO</name>
<feature type="region of interest" description="Disordered" evidence="1">
    <location>
        <begin position="251"/>
        <end position="310"/>
    </location>
</feature>
<feature type="compositionally biased region" description="Basic and acidic residues" evidence="1">
    <location>
        <begin position="388"/>
        <end position="404"/>
    </location>
</feature>
<evidence type="ECO:0000256" key="1">
    <source>
        <dbReference type="SAM" id="MobiDB-lite"/>
    </source>
</evidence>
<evidence type="ECO:0000256" key="2">
    <source>
        <dbReference type="SAM" id="SignalP"/>
    </source>
</evidence>
<dbReference type="OrthoDB" id="5413703at2759"/>
<feature type="signal peptide" evidence="2">
    <location>
        <begin position="1"/>
        <end position="24"/>
    </location>
</feature>
<gene>
    <name evidence="4" type="ORF">GMORB2_7564</name>
</gene>
<evidence type="ECO:0000259" key="3">
    <source>
        <dbReference type="Pfam" id="PF24355"/>
    </source>
</evidence>
<dbReference type="Proteomes" id="UP000749293">
    <property type="component" value="Unassembled WGS sequence"/>
</dbReference>
<keyword evidence="5" id="KW-1185">Reference proteome</keyword>
<feature type="region of interest" description="Disordered" evidence="1">
    <location>
        <begin position="329"/>
        <end position="485"/>
    </location>
</feature>
<feature type="compositionally biased region" description="Pro residues" evidence="1">
    <location>
        <begin position="271"/>
        <end position="283"/>
    </location>
</feature>
<dbReference type="PANTHER" id="PTHR39611">
    <property type="entry name" value="HYDROXYPROLINE-RICH GLYCOPROTEIN DZ-HRGP-RELATED"/>
    <property type="match status" value="1"/>
</dbReference>
<dbReference type="GeneID" id="55973787"/>
<dbReference type="EMBL" id="JAANYQ010000010">
    <property type="protein sequence ID" value="KAF4121971.1"/>
    <property type="molecule type" value="Genomic_DNA"/>
</dbReference>
<dbReference type="RefSeq" id="XP_035320623.1">
    <property type="nucleotide sequence ID" value="XM_035469529.1"/>
</dbReference>
<evidence type="ECO:0000313" key="5">
    <source>
        <dbReference type="Proteomes" id="UP000749293"/>
    </source>
</evidence>
<sequence length="538" mass="62149">MANHRQLILCLVSFAVLTMQWPQAQVVDDEMAPKQTSTTTTTTTTTQDLAMQPQRTRELTPVDLRWGSLFDGQGRPTERLRNVYRGVGAFVMKDINPNASVITPAMMKVFYTRFDCRSQGDEELIPHLDIFGNVDPSMLQLMYQGLGCDYHLVPLQGMRTPIIPALTVTGFAQWMEQFALACPGSESRRLARVVEALPIDCCYTSAAPGEQSKTVTERLPKQLSRHLFPPRHNAAVKEDIADVYRDALVLNDDDPRHTPRRRPRIVMVDQDPPPPLRQLPPSPTRRSTYSVISEPLLPPRQALSPPCDDRVVRRRDGLEYEPARVYVKRSDDRDRESELDRDRRRMITPPHEAELERRLTRRWTSAPRDDEERRVTRRQTAPPVDVEEERRLDRRSSRKDPAPDRHHHHHHRHHRKQERSPSPPPEKRKRHRTFSDSLRSLDLLTGMSGMQSTVGWGTAGGSRTHRHSRDKEKESRVKERDHRGKVREYRGKQNEYYHHSRPKSKTFPASVVSIPARHVGVCEPGTDEEWLRENGYTV</sequence>
<dbReference type="AlphaFoldDB" id="A0A9P4YRV4"/>
<feature type="compositionally biased region" description="Low complexity" evidence="1">
    <location>
        <begin position="36"/>
        <end position="46"/>
    </location>
</feature>
<feature type="compositionally biased region" description="Basic and acidic residues" evidence="1">
    <location>
        <begin position="329"/>
        <end position="358"/>
    </location>
</feature>
<keyword evidence="2" id="KW-0732">Signal</keyword>
<reference evidence="4" key="1">
    <citation type="submission" date="2020-03" db="EMBL/GenBank/DDBJ databases">
        <title>Site-based positive gene gene selection in Geosmithia morbida across the United States reveals a broad range of putative effectors and factors for local host and environmental adapation.</title>
        <authorList>
            <person name="Onufrak A."/>
            <person name="Murdoch R.W."/>
            <person name="Gazis R."/>
            <person name="Huff M."/>
            <person name="Staton M."/>
            <person name="Klingeman W."/>
            <person name="Hadziabdic D."/>
        </authorList>
    </citation>
    <scope>NUCLEOTIDE SEQUENCE</scope>
    <source>
        <strain evidence="4">1262</strain>
    </source>
</reference>
<feature type="compositionally biased region" description="Basic residues" evidence="1">
    <location>
        <begin position="405"/>
        <end position="417"/>
    </location>
</feature>
<proteinExistence type="predicted"/>
<comment type="caution">
    <text evidence="4">The sequence shown here is derived from an EMBL/GenBank/DDBJ whole genome shotgun (WGS) entry which is preliminary data.</text>
</comment>
<dbReference type="Pfam" id="PF24355">
    <property type="entry name" value="DUF7514"/>
    <property type="match status" value="1"/>
</dbReference>
<feature type="region of interest" description="Disordered" evidence="1">
    <location>
        <begin position="30"/>
        <end position="49"/>
    </location>
</feature>
<accession>A0A9P4YRV4</accession>
<evidence type="ECO:0000313" key="4">
    <source>
        <dbReference type="EMBL" id="KAF4121971.1"/>
    </source>
</evidence>
<dbReference type="PANTHER" id="PTHR39611:SF2">
    <property type="entry name" value="HYDROXYPROLINE-RICH GLYCOPROTEIN DZ-HRGP"/>
    <property type="match status" value="1"/>
</dbReference>